<feature type="non-terminal residue" evidence="3">
    <location>
        <position position="1255"/>
    </location>
</feature>
<dbReference type="SUPFAM" id="SSF48371">
    <property type="entry name" value="ARM repeat"/>
    <property type="match status" value="1"/>
</dbReference>
<feature type="region of interest" description="Disordered" evidence="1">
    <location>
        <begin position="14"/>
        <end position="49"/>
    </location>
</feature>
<dbReference type="AlphaFoldDB" id="A0A7J6KXS2"/>
<dbReference type="InterPro" id="IPR052623">
    <property type="entry name" value="DAAF5"/>
</dbReference>
<protein>
    <recommendedName>
        <fullName evidence="2">Dynein axonemal assembly factor 5 TPR repeats domain-containing protein</fullName>
    </recommendedName>
</protein>
<feature type="domain" description="Dynein axonemal assembly factor 5 TPR repeats" evidence="2">
    <location>
        <begin position="247"/>
        <end position="374"/>
    </location>
</feature>
<evidence type="ECO:0000313" key="4">
    <source>
        <dbReference type="Proteomes" id="UP000572268"/>
    </source>
</evidence>
<evidence type="ECO:0000259" key="2">
    <source>
        <dbReference type="Pfam" id="PF25757"/>
    </source>
</evidence>
<dbReference type="PANTHER" id="PTHR16216:SF2">
    <property type="entry name" value="DYNEIN AXONEMAL ASSEMBLY FACTOR 5"/>
    <property type="match status" value="1"/>
</dbReference>
<dbReference type="InterPro" id="IPR011989">
    <property type="entry name" value="ARM-like"/>
</dbReference>
<accession>A0A7J6KXS2</accession>
<feature type="compositionally biased region" description="Basic residues" evidence="1">
    <location>
        <begin position="37"/>
        <end position="46"/>
    </location>
</feature>
<reference evidence="3 4" key="1">
    <citation type="submission" date="2020-04" db="EMBL/GenBank/DDBJ databases">
        <title>Perkinsus olseni comparative genomics.</title>
        <authorList>
            <person name="Bogema D.R."/>
        </authorList>
    </citation>
    <scope>NUCLEOTIDE SEQUENCE [LARGE SCALE GENOMIC DNA]</scope>
    <source>
        <strain evidence="3">ATCC PRA-31</strain>
    </source>
</reference>
<feature type="compositionally biased region" description="Polar residues" evidence="1">
    <location>
        <begin position="14"/>
        <end position="31"/>
    </location>
</feature>
<evidence type="ECO:0000313" key="3">
    <source>
        <dbReference type="EMBL" id="KAF4652133.1"/>
    </source>
</evidence>
<feature type="domain" description="Dynein axonemal assembly factor 5 TPR repeats" evidence="2">
    <location>
        <begin position="397"/>
        <end position="474"/>
    </location>
</feature>
<dbReference type="PANTHER" id="PTHR16216">
    <property type="entry name" value="DYNEIN ASSEMBLY FACTOR 5, AXONEMAL"/>
    <property type="match status" value="1"/>
</dbReference>
<dbReference type="InterPro" id="IPR016024">
    <property type="entry name" value="ARM-type_fold"/>
</dbReference>
<evidence type="ECO:0000256" key="1">
    <source>
        <dbReference type="SAM" id="MobiDB-lite"/>
    </source>
</evidence>
<dbReference type="Gene3D" id="1.25.10.10">
    <property type="entry name" value="Leucine-rich Repeat Variant"/>
    <property type="match status" value="1"/>
</dbReference>
<dbReference type="InterPro" id="IPR057978">
    <property type="entry name" value="TPR_DAAF5"/>
</dbReference>
<feature type="region of interest" description="Disordered" evidence="1">
    <location>
        <begin position="80"/>
        <end position="105"/>
    </location>
</feature>
<name>A0A7J6KXS2_PEROL</name>
<dbReference type="Pfam" id="PF25757">
    <property type="entry name" value="TPR_DNAAF5"/>
    <property type="match status" value="2"/>
</dbReference>
<organism evidence="3 4">
    <name type="scientific">Perkinsus olseni</name>
    <name type="common">Perkinsus atlanticus</name>
    <dbReference type="NCBI Taxonomy" id="32597"/>
    <lineage>
        <taxon>Eukaryota</taxon>
        <taxon>Sar</taxon>
        <taxon>Alveolata</taxon>
        <taxon>Perkinsozoa</taxon>
        <taxon>Perkinsea</taxon>
        <taxon>Perkinsida</taxon>
        <taxon>Perkinsidae</taxon>
        <taxon>Perkinsus</taxon>
    </lineage>
</organism>
<dbReference type="Proteomes" id="UP000572268">
    <property type="component" value="Unassembled WGS sequence"/>
</dbReference>
<dbReference type="EMBL" id="JABANN010000952">
    <property type="protein sequence ID" value="KAF4652133.1"/>
    <property type="molecule type" value="Genomic_DNA"/>
</dbReference>
<proteinExistence type="predicted"/>
<gene>
    <name evidence="3" type="ORF">FOL46_009897</name>
</gene>
<sequence length="1255" mass="138121">MSSNVDAIWAEMQQQWKASSKKTAQQDSHSATLPVFAKKRDKKPRRAKEMSLWMNGGTAAKGSSGRVLYDAFATKGEIENCADDNHDGAGPRNADGDMSNDSRKSFSSVPAMVDWLHTAVPLVLVAAEHREGIEQAQPVDLDEQLNDRLLSRFHACTAPDLADAALEFLLRPLVRLCLSPETSARDTSRLAACRVLANLLSSCGDAHLVTTVPYLVPYLVTRLNCGDLDGVAGVPEKMRPLPEQKPQQMARADGREVCEEAREEIAELVMCLLGRVSGKPTVLVQSIDEIVSLVRGLMLDDFGKIKLIGCEACEVLCDAHAPLLLHFGESMARSASSCLTHNHMQVRIAGLRAVTACLKTTTWKHSFDIIAHLTAWSDPNQVPVKAFYEGTTKVNYLTMLCFDRHIAVRRFFYQTLGHWLLNLEDSIDIEPHVMPFFLTGLFDDDYSTRILVFALIEKVGEKYEKMNEVDLREKRQLGLDAAWTYDGRASDIPFLPLVHGVHHELVSAATLFDIKDYDWPFMAELVTSDRVAEIAKTVAAGKVPSTVWGLFYTILISISALISARRFILATLNQVTDFKECNALNAARLLAVLVGFVEEGVTEWLKQIIAAAQRVYLGRSGDDETRTETTDVFDLVITMIGRYLDPQAWWGLLSSDLSSESLLEDEWRITSAKILGLLLKGALEVYDQHCLPEAPSESRCHSLYGLIISSLYASDLLVSRVTASREAFQSVLFTLSSASDFDHSGPQRKKFIACELLLHDPRDGRIPSVADLVAADADPLRAANLVKKIIDADERTPGQTGSLLRGVQSEEIDSVVEMMLHEEAFRGISVVLVLRSVVANRASIEIVHRHLEAMVSATSTASVSARQVAVAVLTRDIALGVCSKEGPPHAAFYKVALVGNADTRPRRLLELLAAAYSLGTAVASAARIDTALLGSLITAVADHTLDKRLRDIWEQETRIADPSFSQLKVIREAASRVVEVVRLQTVLAVAMAVRAQPTDNRDDLVGPLLDVMECPTEQHGKIAKPPSPGMLIYVAHTVTRLLAASSSVELVPKELCSDAPRMCSVGFGQPVPMPRLAGREEFAERIIKACVDTLCSTLNLSFPVDPGHPETPVPPDVEIMDLTPARVDVERRRGAQVPGIWHAHDLAPLVSRPAWEFFDAQYGTEARKKMADNCRPPYEAGLRWNAALAVGQLLNSVVKAHPPAAARYGAVLEKQGLMARVALLRDLQRRSLRKSPLFGYPFPQNANPKLVYKHF</sequence>
<comment type="caution">
    <text evidence="3">The sequence shown here is derived from an EMBL/GenBank/DDBJ whole genome shotgun (WGS) entry which is preliminary data.</text>
</comment>